<evidence type="ECO:0000313" key="4">
    <source>
        <dbReference type="Proteomes" id="UP000280008"/>
    </source>
</evidence>
<dbReference type="Pfam" id="PF13472">
    <property type="entry name" value="Lipase_GDSL_2"/>
    <property type="match status" value="1"/>
</dbReference>
<sequence>MSSARTAIAVAAATAAAAAGGYTYYRRFMARRDAAADMLNSLLPVHSKWWRDRFSRDGALQYVALGDSAAQGIGASKPWRSYVGRIAGHIRRTTHGTLAVKNLSVSGATTHLCKIDQVPRLADYPADVVTVAIGANDIAGFEPKRFERNLRAIYKALPSHAIVADLPFMVLPEHEKKVAVANEIVRRVAGDYGLVVAPLYATTRRQGYLGTLRHSAGDLFHPNDDGYRVWAAAFYPAIDARLARIAAERAASDVTATRRVTSVAATVADRAQDAALASSTQPPPAEQPAG</sequence>
<protein>
    <submittedName>
        <fullName evidence="3">Lysophospholipase L1-like esterase</fullName>
    </submittedName>
</protein>
<feature type="domain" description="SGNH hydrolase-type esterase" evidence="2">
    <location>
        <begin position="64"/>
        <end position="229"/>
    </location>
</feature>
<accession>A0A495IKN6</accession>
<dbReference type="AlphaFoldDB" id="A0A495IKN6"/>
<dbReference type="InterPro" id="IPR013830">
    <property type="entry name" value="SGNH_hydro"/>
</dbReference>
<proteinExistence type="predicted"/>
<evidence type="ECO:0000313" key="3">
    <source>
        <dbReference type="EMBL" id="RKR75685.1"/>
    </source>
</evidence>
<evidence type="ECO:0000256" key="1">
    <source>
        <dbReference type="SAM" id="MobiDB-lite"/>
    </source>
</evidence>
<dbReference type="InterPro" id="IPR036514">
    <property type="entry name" value="SGNH_hydro_sf"/>
</dbReference>
<name>A0A495IKN6_9MICO</name>
<evidence type="ECO:0000259" key="2">
    <source>
        <dbReference type="Pfam" id="PF13472"/>
    </source>
</evidence>
<feature type="compositionally biased region" description="Pro residues" evidence="1">
    <location>
        <begin position="281"/>
        <end position="290"/>
    </location>
</feature>
<dbReference type="Proteomes" id="UP000280008">
    <property type="component" value="Unassembled WGS sequence"/>
</dbReference>
<dbReference type="Gene3D" id="3.40.50.1110">
    <property type="entry name" value="SGNH hydrolase"/>
    <property type="match status" value="1"/>
</dbReference>
<dbReference type="PANTHER" id="PTHR30383">
    <property type="entry name" value="THIOESTERASE 1/PROTEASE 1/LYSOPHOSPHOLIPASE L1"/>
    <property type="match status" value="1"/>
</dbReference>
<dbReference type="GO" id="GO:0004622">
    <property type="term" value="F:phosphatidylcholine lysophospholipase activity"/>
    <property type="evidence" value="ECO:0007669"/>
    <property type="project" value="TreeGrafter"/>
</dbReference>
<dbReference type="InterPro" id="IPR051532">
    <property type="entry name" value="Ester_Hydrolysis_Enzymes"/>
</dbReference>
<dbReference type="SUPFAM" id="SSF52266">
    <property type="entry name" value="SGNH hydrolase"/>
    <property type="match status" value="1"/>
</dbReference>
<dbReference type="EMBL" id="RBKS01000001">
    <property type="protein sequence ID" value="RKR75685.1"/>
    <property type="molecule type" value="Genomic_DNA"/>
</dbReference>
<comment type="caution">
    <text evidence="3">The sequence shown here is derived from an EMBL/GenBank/DDBJ whole genome shotgun (WGS) entry which is preliminary data.</text>
</comment>
<reference evidence="3 4" key="1">
    <citation type="submission" date="2018-10" db="EMBL/GenBank/DDBJ databases">
        <title>Sequencing the genomes of 1000 actinobacteria strains.</title>
        <authorList>
            <person name="Klenk H.-P."/>
        </authorList>
    </citation>
    <scope>NUCLEOTIDE SEQUENCE [LARGE SCALE GENOMIC DNA]</scope>
    <source>
        <strain evidence="3 4">DSM 17894</strain>
    </source>
</reference>
<dbReference type="OrthoDB" id="3288625at2"/>
<feature type="region of interest" description="Disordered" evidence="1">
    <location>
        <begin position="271"/>
        <end position="290"/>
    </location>
</feature>
<dbReference type="PANTHER" id="PTHR30383:SF5">
    <property type="entry name" value="SGNH HYDROLASE-TYPE ESTERASE DOMAIN-CONTAINING PROTEIN"/>
    <property type="match status" value="1"/>
</dbReference>
<organism evidence="3 4">
    <name type="scientific">Frondihabitans australicus</name>
    <dbReference type="NCBI Taxonomy" id="386892"/>
    <lineage>
        <taxon>Bacteria</taxon>
        <taxon>Bacillati</taxon>
        <taxon>Actinomycetota</taxon>
        <taxon>Actinomycetes</taxon>
        <taxon>Micrococcales</taxon>
        <taxon>Microbacteriaceae</taxon>
        <taxon>Frondihabitans</taxon>
    </lineage>
</organism>
<keyword evidence="4" id="KW-1185">Reference proteome</keyword>
<dbReference type="RefSeq" id="WP_121370453.1">
    <property type="nucleotide sequence ID" value="NZ_RBKS01000001.1"/>
</dbReference>
<gene>
    <name evidence="3" type="ORF">C8E83_2835</name>
</gene>